<dbReference type="InterPro" id="IPR018392">
    <property type="entry name" value="LysM"/>
</dbReference>
<proteinExistence type="predicted"/>
<evidence type="ECO:0000256" key="2">
    <source>
        <dbReference type="SAM" id="Phobius"/>
    </source>
</evidence>
<dbReference type="InterPro" id="IPR036779">
    <property type="entry name" value="LysM_dom_sf"/>
</dbReference>
<keyword evidence="3" id="KW-0732">Signal</keyword>
<gene>
    <name evidence="5" type="ORF">UV11_C0007G0006</name>
</gene>
<feature type="transmembrane region" description="Helical" evidence="2">
    <location>
        <begin position="144"/>
        <end position="162"/>
    </location>
</feature>
<feature type="signal peptide" evidence="3">
    <location>
        <begin position="1"/>
        <end position="26"/>
    </location>
</feature>
<feature type="region of interest" description="Disordered" evidence="1">
    <location>
        <begin position="86"/>
        <end position="105"/>
    </location>
</feature>
<evidence type="ECO:0000313" key="6">
    <source>
        <dbReference type="Proteomes" id="UP000034036"/>
    </source>
</evidence>
<dbReference type="EMBL" id="LCDF01000007">
    <property type="protein sequence ID" value="KKS48550.1"/>
    <property type="molecule type" value="Genomic_DNA"/>
</dbReference>
<dbReference type="STRING" id="1618659.UV11_C0007G0006"/>
<comment type="caution">
    <text evidence="5">The sequence shown here is derived from an EMBL/GenBank/DDBJ whole genome shotgun (WGS) entry which is preliminary data.</text>
</comment>
<keyword evidence="2" id="KW-0812">Transmembrane</keyword>
<keyword evidence="2" id="KW-0472">Membrane</keyword>
<reference evidence="5" key="1">
    <citation type="journal article" date="2015" name="Nature">
        <title>rRNA introns, odd ribosomes, and small enigmatic genomes across a large radiation of phyla.</title>
        <authorList>
            <person name="Brown C.T."/>
            <person name="Hug L.A."/>
            <person name="Thomas B.C."/>
            <person name="Sharon I."/>
            <person name="Castelle C.J."/>
            <person name="Singh A."/>
            <person name="Wilkins M.J."/>
            <person name="Williams K.H."/>
            <person name="Banfield J.F."/>
        </authorList>
    </citation>
    <scope>NUCLEOTIDE SEQUENCE [LARGE SCALE GENOMIC DNA]</scope>
</reference>
<accession>A0A0G0ZIK2</accession>
<evidence type="ECO:0000259" key="4">
    <source>
        <dbReference type="PROSITE" id="PS51782"/>
    </source>
</evidence>
<dbReference type="PROSITE" id="PS51782">
    <property type="entry name" value="LYSM"/>
    <property type="match status" value="1"/>
</dbReference>
<organism evidence="5 6">
    <name type="scientific">Candidatus Giovannonibacteria bacterium GW2011_GWF2_42_19</name>
    <dbReference type="NCBI Taxonomy" id="1618659"/>
    <lineage>
        <taxon>Bacteria</taxon>
        <taxon>Candidatus Giovannoniibacteriota</taxon>
    </lineage>
</organism>
<sequence length="342" mass="39767">MKNCKFFANLLVLLLLTLTAGTTALADEITVAKGDTRWGIAKKVSLNPLAHKEYNVRSPKGEVRQNPDLIFPGDIVTIPEHLVATKKAPEPKREKISDSSEKKQTLSAQTMFAPNTAQKKAEATKTKGAQKTFLQELHVRDNEYPLIAILFAGMLLTCLGFVSPLPHRPPRAQNQHEPENNIFFIGWPHWIERYSATRFRLKRFRKKLTEEIKHEQINAPPINYQTLRQRIDNFRTHHIASFESMEKPLPNEGKIMISRYRRWIIQRGIDIWIAPTKAGKLPSLARYRHNILQRENRILQDNVAAGFIRYRYPQEKWRLINFQFKKGVLFSYKFTEKKGMEK</sequence>
<evidence type="ECO:0000256" key="1">
    <source>
        <dbReference type="SAM" id="MobiDB-lite"/>
    </source>
</evidence>
<feature type="domain" description="LysM" evidence="4">
    <location>
        <begin position="27"/>
        <end position="78"/>
    </location>
</feature>
<protein>
    <recommendedName>
        <fullName evidence="4">LysM domain-containing protein</fullName>
    </recommendedName>
</protein>
<dbReference type="Proteomes" id="UP000034036">
    <property type="component" value="Unassembled WGS sequence"/>
</dbReference>
<evidence type="ECO:0000313" key="5">
    <source>
        <dbReference type="EMBL" id="KKS48550.1"/>
    </source>
</evidence>
<keyword evidence="2" id="KW-1133">Transmembrane helix</keyword>
<dbReference type="AlphaFoldDB" id="A0A0G0ZIK2"/>
<feature type="compositionally biased region" description="Basic and acidic residues" evidence="1">
    <location>
        <begin position="87"/>
        <end position="104"/>
    </location>
</feature>
<evidence type="ECO:0000256" key="3">
    <source>
        <dbReference type="SAM" id="SignalP"/>
    </source>
</evidence>
<dbReference type="Gene3D" id="3.10.350.10">
    <property type="entry name" value="LysM domain"/>
    <property type="match status" value="1"/>
</dbReference>
<feature type="chain" id="PRO_5002535819" description="LysM domain-containing protein" evidence="3">
    <location>
        <begin position="27"/>
        <end position="342"/>
    </location>
</feature>
<dbReference type="CDD" id="cd00118">
    <property type="entry name" value="LysM"/>
    <property type="match status" value="1"/>
</dbReference>
<name>A0A0G0ZIK2_9BACT</name>